<gene>
    <name evidence="2" type="ORF">EDD30_0069</name>
</gene>
<sequence length="71" mass="7584">MRKCPRCGHPTRADRMVKGFGRDCAAQLGLVGRTVDTGHSGPDLLDLLGPGDPSGHEGDRCDGWDRPADRA</sequence>
<organism evidence="2 3">
    <name type="scientific">Couchioplanes caeruleus</name>
    <dbReference type="NCBI Taxonomy" id="56438"/>
    <lineage>
        <taxon>Bacteria</taxon>
        <taxon>Bacillati</taxon>
        <taxon>Actinomycetota</taxon>
        <taxon>Actinomycetes</taxon>
        <taxon>Micromonosporales</taxon>
        <taxon>Micromonosporaceae</taxon>
        <taxon>Couchioplanes</taxon>
    </lineage>
</organism>
<evidence type="ECO:0000313" key="3">
    <source>
        <dbReference type="Proteomes" id="UP000271683"/>
    </source>
</evidence>
<accession>A0A3N1GAZ4</accession>
<name>A0A3N1GAZ4_9ACTN</name>
<dbReference type="Proteomes" id="UP000271683">
    <property type="component" value="Unassembled WGS sequence"/>
</dbReference>
<reference evidence="2 3" key="1">
    <citation type="submission" date="2018-11" db="EMBL/GenBank/DDBJ databases">
        <title>Sequencing the genomes of 1000 actinobacteria strains.</title>
        <authorList>
            <person name="Klenk H.-P."/>
        </authorList>
    </citation>
    <scope>NUCLEOTIDE SEQUENCE [LARGE SCALE GENOMIC DNA]</scope>
    <source>
        <strain evidence="2 3">DSM 43634</strain>
    </source>
</reference>
<evidence type="ECO:0000313" key="2">
    <source>
        <dbReference type="EMBL" id="ROP27400.1"/>
    </source>
</evidence>
<comment type="caution">
    <text evidence="2">The sequence shown here is derived from an EMBL/GenBank/DDBJ whole genome shotgun (WGS) entry which is preliminary data.</text>
</comment>
<dbReference type="EMBL" id="RJKL01000001">
    <property type="protein sequence ID" value="ROP27400.1"/>
    <property type="molecule type" value="Genomic_DNA"/>
</dbReference>
<protein>
    <submittedName>
        <fullName evidence="2">Uncharacterized protein</fullName>
    </submittedName>
</protein>
<feature type="region of interest" description="Disordered" evidence="1">
    <location>
        <begin position="49"/>
        <end position="71"/>
    </location>
</feature>
<dbReference type="AlphaFoldDB" id="A0A3N1GAZ4"/>
<proteinExistence type="predicted"/>
<feature type="compositionally biased region" description="Basic and acidic residues" evidence="1">
    <location>
        <begin position="54"/>
        <end position="71"/>
    </location>
</feature>
<evidence type="ECO:0000256" key="1">
    <source>
        <dbReference type="SAM" id="MobiDB-lite"/>
    </source>
</evidence>